<keyword evidence="1" id="KW-1133">Transmembrane helix</keyword>
<name>A0A0B1TBE2_OESDE</name>
<evidence type="ECO:0000259" key="2">
    <source>
        <dbReference type="Pfam" id="PF19040"/>
    </source>
</evidence>
<protein>
    <recommendedName>
        <fullName evidence="2">SGNH domain-containing protein</fullName>
    </recommendedName>
</protein>
<dbReference type="OrthoDB" id="10061508at2759"/>
<feature type="transmembrane region" description="Helical" evidence="1">
    <location>
        <begin position="12"/>
        <end position="33"/>
    </location>
</feature>
<dbReference type="InterPro" id="IPR050879">
    <property type="entry name" value="Acyltransferase_3"/>
</dbReference>
<dbReference type="Proteomes" id="UP000053660">
    <property type="component" value="Unassembled WGS sequence"/>
</dbReference>
<organism evidence="3 4">
    <name type="scientific">Oesophagostomum dentatum</name>
    <name type="common">Nodular worm</name>
    <dbReference type="NCBI Taxonomy" id="61180"/>
    <lineage>
        <taxon>Eukaryota</taxon>
        <taxon>Metazoa</taxon>
        <taxon>Ecdysozoa</taxon>
        <taxon>Nematoda</taxon>
        <taxon>Chromadorea</taxon>
        <taxon>Rhabditida</taxon>
        <taxon>Rhabditina</taxon>
        <taxon>Rhabditomorpha</taxon>
        <taxon>Strongyloidea</taxon>
        <taxon>Strongylidae</taxon>
        <taxon>Oesophagostomum</taxon>
    </lineage>
</organism>
<dbReference type="EMBL" id="KN550273">
    <property type="protein sequence ID" value="KHJ94584.1"/>
    <property type="molecule type" value="Genomic_DNA"/>
</dbReference>
<feature type="domain" description="SGNH" evidence="2">
    <location>
        <begin position="263"/>
        <end position="408"/>
    </location>
</feature>
<proteinExistence type="predicted"/>
<keyword evidence="1" id="KW-0472">Membrane</keyword>
<gene>
    <name evidence="3" type="ORF">OESDEN_05483</name>
</gene>
<sequence>MAQKREDIQGLRGCAVTMVVLFHFFPASFPNGYVGVDIMRRILPLYYMVIFLTLIVLLVLLPSNFLSPNIASSRKAVLFTLNIKGAEDITQDYQIMENVDVRSHLEAEGVKCHLARCVQMRERFIPQAPSYSLNDYNNHTYPSLIPRKDKIDNGRGGQYRYSHILAVLPLLNIPEKWRAQHTVFLTNGGLVYIGDLSYALYLFHWPMYVIVKQYPMWDQALMRYLISKEGQFSRNMGIEGCNYSDRFVGSVIKPTVCEVMIPDMRKNCKYNINYISMLEELKPDIVFLIIRPLTMLKPFQLGVPISKDEIFRNQMKFVETLENMVKKVYIVQALPSCVPECVNAALAFTRNGTALREIKDALIIKNDVCKKCEIIDYMPVLVDDEGRYLGYDTKTNLMFLDEGNHFTRLPDCKAKSTKTVASI</sequence>
<feature type="transmembrane region" description="Helical" evidence="1">
    <location>
        <begin position="45"/>
        <end position="66"/>
    </location>
</feature>
<dbReference type="GO" id="GO:0016020">
    <property type="term" value="C:membrane"/>
    <property type="evidence" value="ECO:0007669"/>
    <property type="project" value="TreeGrafter"/>
</dbReference>
<reference evidence="3 4" key="1">
    <citation type="submission" date="2014-03" db="EMBL/GenBank/DDBJ databases">
        <title>Draft genome of the hookworm Oesophagostomum dentatum.</title>
        <authorList>
            <person name="Mitreva M."/>
        </authorList>
    </citation>
    <scope>NUCLEOTIDE SEQUENCE [LARGE SCALE GENOMIC DNA]</scope>
    <source>
        <strain evidence="3 4">OD-Hann</strain>
    </source>
</reference>
<accession>A0A0B1TBE2</accession>
<dbReference type="InterPro" id="IPR043968">
    <property type="entry name" value="SGNH"/>
</dbReference>
<keyword evidence="4" id="KW-1185">Reference proteome</keyword>
<dbReference type="PANTHER" id="PTHR23028">
    <property type="entry name" value="ACETYLTRANSFERASE"/>
    <property type="match status" value="1"/>
</dbReference>
<dbReference type="Pfam" id="PF19040">
    <property type="entry name" value="SGNH"/>
    <property type="match status" value="1"/>
</dbReference>
<keyword evidence="1" id="KW-0812">Transmembrane</keyword>
<dbReference type="AlphaFoldDB" id="A0A0B1TBE2"/>
<dbReference type="GO" id="GO:0000271">
    <property type="term" value="P:polysaccharide biosynthetic process"/>
    <property type="evidence" value="ECO:0007669"/>
    <property type="project" value="TreeGrafter"/>
</dbReference>
<evidence type="ECO:0000313" key="4">
    <source>
        <dbReference type="Proteomes" id="UP000053660"/>
    </source>
</evidence>
<evidence type="ECO:0000256" key="1">
    <source>
        <dbReference type="SAM" id="Phobius"/>
    </source>
</evidence>
<evidence type="ECO:0000313" key="3">
    <source>
        <dbReference type="EMBL" id="KHJ94584.1"/>
    </source>
</evidence>
<dbReference type="PANTHER" id="PTHR23028:SF53">
    <property type="entry name" value="ACYL_TRANSF_3 DOMAIN-CONTAINING PROTEIN"/>
    <property type="match status" value="1"/>
</dbReference>